<protein>
    <submittedName>
        <fullName evidence="3">Plasmid stabilization protein</fullName>
    </submittedName>
</protein>
<dbReference type="EMBL" id="MVHF01000007">
    <property type="protein sequence ID" value="ORA37043.1"/>
    <property type="molecule type" value="Genomic_DNA"/>
</dbReference>
<reference evidence="3 4" key="1">
    <citation type="submission" date="2017-02" db="EMBL/GenBank/DDBJ databases">
        <title>The new phylogeny of genus Mycobacterium.</title>
        <authorList>
            <person name="Tortoli E."/>
            <person name="Trovato A."/>
            <person name="Cirillo D.M."/>
        </authorList>
    </citation>
    <scope>NUCLEOTIDE SEQUENCE [LARGE SCALE GENOMIC DNA]</scope>
    <source>
        <strain evidence="3 4">RW6</strain>
    </source>
</reference>
<accession>A0A1X0B430</accession>
<sequence>MAAYRIELTRRARRSLSEELPKEVAAACWEFITDVLADNPLRVGKALRDDLAGRYSARRGDFRVIYEIHDDRIVVRVIDVRHRRDVYR</sequence>
<dbReference type="Gene3D" id="3.30.2310.20">
    <property type="entry name" value="RelE-like"/>
    <property type="match status" value="1"/>
</dbReference>
<dbReference type="PANTHER" id="PTHR35601">
    <property type="entry name" value="TOXIN RELE"/>
    <property type="match status" value="1"/>
</dbReference>
<dbReference type="PANTHER" id="PTHR35601:SF1">
    <property type="entry name" value="TOXIN RELE"/>
    <property type="match status" value="1"/>
</dbReference>
<evidence type="ECO:0000313" key="4">
    <source>
        <dbReference type="Proteomes" id="UP000192448"/>
    </source>
</evidence>
<dbReference type="InterPro" id="IPR035093">
    <property type="entry name" value="RelE/ParE_toxin_dom_sf"/>
</dbReference>
<proteinExistence type="inferred from homology"/>
<keyword evidence="2" id="KW-1277">Toxin-antitoxin system</keyword>
<dbReference type="Pfam" id="PF05016">
    <property type="entry name" value="ParE_toxin"/>
    <property type="match status" value="1"/>
</dbReference>
<dbReference type="STRING" id="1927124.BST13_10150"/>
<evidence type="ECO:0000313" key="3">
    <source>
        <dbReference type="EMBL" id="ORA37043.1"/>
    </source>
</evidence>
<comment type="similarity">
    <text evidence="1">Belongs to the RelE toxin family.</text>
</comment>
<comment type="caution">
    <text evidence="3">The sequence shown here is derived from an EMBL/GenBank/DDBJ whole genome shotgun (WGS) entry which is preliminary data.</text>
</comment>
<evidence type="ECO:0000256" key="2">
    <source>
        <dbReference type="ARBA" id="ARBA00022649"/>
    </source>
</evidence>
<organism evidence="3 4">
    <name type="scientific">Mycobacterium aquaticum</name>
    <dbReference type="NCBI Taxonomy" id="1927124"/>
    <lineage>
        <taxon>Bacteria</taxon>
        <taxon>Bacillati</taxon>
        <taxon>Actinomycetota</taxon>
        <taxon>Actinomycetes</taxon>
        <taxon>Mycobacteriales</taxon>
        <taxon>Mycobacteriaceae</taxon>
        <taxon>Mycobacterium</taxon>
    </lineage>
</organism>
<dbReference type="Proteomes" id="UP000192448">
    <property type="component" value="Unassembled WGS sequence"/>
</dbReference>
<gene>
    <name evidence="3" type="ORF">BST13_10150</name>
</gene>
<dbReference type="InterPro" id="IPR007712">
    <property type="entry name" value="RelE/ParE_toxin"/>
</dbReference>
<dbReference type="AlphaFoldDB" id="A0A1X0B430"/>
<name>A0A1X0B430_9MYCO</name>
<evidence type="ECO:0000256" key="1">
    <source>
        <dbReference type="ARBA" id="ARBA00006226"/>
    </source>
</evidence>
<keyword evidence="4" id="KW-1185">Reference proteome</keyword>
<dbReference type="OrthoDB" id="5326046at2"/>
<dbReference type="SUPFAM" id="SSF143011">
    <property type="entry name" value="RelE-like"/>
    <property type="match status" value="1"/>
</dbReference>